<dbReference type="InterPro" id="IPR003439">
    <property type="entry name" value="ABC_transporter-like_ATP-bd"/>
</dbReference>
<gene>
    <name evidence="6" type="ORF">DWY99_00360</name>
</gene>
<proteinExistence type="inferred from homology"/>
<evidence type="ECO:0000256" key="2">
    <source>
        <dbReference type="ARBA" id="ARBA00022448"/>
    </source>
</evidence>
<dbReference type="InterPro" id="IPR003593">
    <property type="entry name" value="AAA+_ATPase"/>
</dbReference>
<comment type="caution">
    <text evidence="6">The sequence shown here is derived from an EMBL/GenBank/DDBJ whole genome shotgun (WGS) entry which is preliminary data.</text>
</comment>
<dbReference type="SMART" id="SM00382">
    <property type="entry name" value="AAA"/>
    <property type="match status" value="1"/>
</dbReference>
<dbReference type="Proteomes" id="UP000284751">
    <property type="component" value="Unassembled WGS sequence"/>
</dbReference>
<evidence type="ECO:0000313" key="7">
    <source>
        <dbReference type="Proteomes" id="UP000284751"/>
    </source>
</evidence>
<dbReference type="CDD" id="cd03230">
    <property type="entry name" value="ABC_DR_subfamily_A"/>
    <property type="match status" value="1"/>
</dbReference>
<dbReference type="Gene3D" id="3.40.50.300">
    <property type="entry name" value="P-loop containing nucleotide triphosphate hydrolases"/>
    <property type="match status" value="1"/>
</dbReference>
<sequence>MPAIELKKLTKFFGAVPAVLEASLTVEEGDFFGFVGPNGSGKSTTIRMMMNYVRPTSGTATILGMDSRSQSGKLKKMVGYVPSEVDYYMDMRAMEVIRYAAAMRGLQDKSRIDQLCDLFEVDTVRRISHMSLGNRKKIALVTALLHSPKLLILDEPTSGLDSLIKRRFKDLLVEENQKGATIFFCNHDIGEVQELCGRTAIIRKGSILEVANTDNLSSSDTRRVKLKTTDNLSALFTLFQINDPVVTGDLVTFSYRGVMDPFIKALANYEIQDLQVSLPSLEDAIIRFYEKKLEQEAADHA</sequence>
<dbReference type="EMBL" id="QRTC01000001">
    <property type="protein sequence ID" value="RGQ44784.1"/>
    <property type="molecule type" value="Genomic_DNA"/>
</dbReference>
<name>A0A412B1C9_9FIRM</name>
<dbReference type="InterPro" id="IPR050763">
    <property type="entry name" value="ABC_transporter_ATP-binding"/>
</dbReference>
<evidence type="ECO:0000259" key="5">
    <source>
        <dbReference type="PROSITE" id="PS50893"/>
    </source>
</evidence>
<dbReference type="AlphaFoldDB" id="A0A412B1C9"/>
<dbReference type="Pfam" id="PF00005">
    <property type="entry name" value="ABC_tran"/>
    <property type="match status" value="1"/>
</dbReference>
<dbReference type="GO" id="GO:0016887">
    <property type="term" value="F:ATP hydrolysis activity"/>
    <property type="evidence" value="ECO:0007669"/>
    <property type="project" value="InterPro"/>
</dbReference>
<accession>A0A412B1C9</accession>
<keyword evidence="2" id="KW-0813">Transport</keyword>
<evidence type="ECO:0000256" key="4">
    <source>
        <dbReference type="ARBA" id="ARBA00022840"/>
    </source>
</evidence>
<dbReference type="PANTHER" id="PTHR42711">
    <property type="entry name" value="ABC TRANSPORTER ATP-BINDING PROTEIN"/>
    <property type="match status" value="1"/>
</dbReference>
<dbReference type="GO" id="GO:0005524">
    <property type="term" value="F:ATP binding"/>
    <property type="evidence" value="ECO:0007669"/>
    <property type="project" value="UniProtKB-KW"/>
</dbReference>
<dbReference type="InterPro" id="IPR027417">
    <property type="entry name" value="P-loop_NTPase"/>
</dbReference>
<evidence type="ECO:0000256" key="3">
    <source>
        <dbReference type="ARBA" id="ARBA00022741"/>
    </source>
</evidence>
<reference evidence="6 7" key="1">
    <citation type="submission" date="2018-08" db="EMBL/GenBank/DDBJ databases">
        <title>A genome reference for cultivated species of the human gut microbiota.</title>
        <authorList>
            <person name="Zou Y."/>
            <person name="Xue W."/>
            <person name="Luo G."/>
        </authorList>
    </citation>
    <scope>NUCLEOTIDE SEQUENCE [LARGE SCALE GENOMIC DNA]</scope>
    <source>
        <strain evidence="6 7">AF28-26</strain>
    </source>
</reference>
<protein>
    <submittedName>
        <fullName evidence="6">ABC transporter ATP-binding protein</fullName>
    </submittedName>
</protein>
<evidence type="ECO:0000256" key="1">
    <source>
        <dbReference type="ARBA" id="ARBA00005417"/>
    </source>
</evidence>
<comment type="similarity">
    <text evidence="1">Belongs to the ABC transporter superfamily.</text>
</comment>
<dbReference type="PROSITE" id="PS50893">
    <property type="entry name" value="ABC_TRANSPORTER_2"/>
    <property type="match status" value="1"/>
</dbReference>
<keyword evidence="4 6" id="KW-0067">ATP-binding</keyword>
<organism evidence="6 7">
    <name type="scientific">[Clostridium] leptum</name>
    <dbReference type="NCBI Taxonomy" id="1535"/>
    <lineage>
        <taxon>Bacteria</taxon>
        <taxon>Bacillati</taxon>
        <taxon>Bacillota</taxon>
        <taxon>Clostridia</taxon>
        <taxon>Eubacteriales</taxon>
        <taxon>Oscillospiraceae</taxon>
        <taxon>Oscillospiraceae incertae sedis</taxon>
    </lineage>
</organism>
<keyword evidence="3" id="KW-0547">Nucleotide-binding</keyword>
<dbReference type="PANTHER" id="PTHR42711:SF5">
    <property type="entry name" value="ABC TRANSPORTER ATP-BINDING PROTEIN NATA"/>
    <property type="match status" value="1"/>
</dbReference>
<dbReference type="PROSITE" id="PS00211">
    <property type="entry name" value="ABC_TRANSPORTER_1"/>
    <property type="match status" value="1"/>
</dbReference>
<feature type="domain" description="ABC transporter" evidence="5">
    <location>
        <begin position="4"/>
        <end position="229"/>
    </location>
</feature>
<dbReference type="InterPro" id="IPR017871">
    <property type="entry name" value="ABC_transporter-like_CS"/>
</dbReference>
<evidence type="ECO:0000313" key="6">
    <source>
        <dbReference type="EMBL" id="RGQ44784.1"/>
    </source>
</evidence>
<dbReference type="SUPFAM" id="SSF52540">
    <property type="entry name" value="P-loop containing nucleoside triphosphate hydrolases"/>
    <property type="match status" value="1"/>
</dbReference>